<protein>
    <submittedName>
        <fullName evidence="8">Rod shape-determining protein MreD</fullName>
    </submittedName>
</protein>
<comment type="subcellular location">
    <subcellularLocation>
        <location evidence="1">Cell membrane</location>
        <topology evidence="1">Multi-pass membrane protein</topology>
    </subcellularLocation>
</comment>
<organism evidence="8 9">
    <name type="scientific">Schleiferilactobacillus harbinensis</name>
    <dbReference type="NCBI Taxonomy" id="304207"/>
    <lineage>
        <taxon>Bacteria</taxon>
        <taxon>Bacillati</taxon>
        <taxon>Bacillota</taxon>
        <taxon>Bacilli</taxon>
        <taxon>Lactobacillales</taxon>
        <taxon>Lactobacillaceae</taxon>
        <taxon>Schleiferilactobacillus</taxon>
    </lineage>
</organism>
<dbReference type="InterPro" id="IPR007227">
    <property type="entry name" value="Cell_shape_determining_MreD"/>
</dbReference>
<keyword evidence="4" id="KW-0812">Transmembrane</keyword>
<keyword evidence="3" id="KW-1003">Cell membrane</keyword>
<reference evidence="8 9" key="1">
    <citation type="submission" date="2019-10" db="EMBL/GenBank/DDBJ databases">
        <title>The completed genome of Lactobacillus harbinensis M1.</title>
        <authorList>
            <person name="Zheng Y."/>
        </authorList>
    </citation>
    <scope>NUCLEOTIDE SEQUENCE [LARGE SCALE GENOMIC DNA]</scope>
    <source>
        <strain evidence="8 9">M1</strain>
    </source>
</reference>
<evidence type="ECO:0000256" key="6">
    <source>
        <dbReference type="ARBA" id="ARBA00022989"/>
    </source>
</evidence>
<evidence type="ECO:0000256" key="2">
    <source>
        <dbReference type="ARBA" id="ARBA00007776"/>
    </source>
</evidence>
<dbReference type="GO" id="GO:0005886">
    <property type="term" value="C:plasma membrane"/>
    <property type="evidence" value="ECO:0007669"/>
    <property type="project" value="UniProtKB-SubCell"/>
</dbReference>
<evidence type="ECO:0000313" key="8">
    <source>
        <dbReference type="EMBL" id="QFR23322.1"/>
    </source>
</evidence>
<dbReference type="NCBIfam" id="TIGR03426">
    <property type="entry name" value="shape_MreD"/>
    <property type="match status" value="1"/>
</dbReference>
<evidence type="ECO:0000256" key="1">
    <source>
        <dbReference type="ARBA" id="ARBA00004651"/>
    </source>
</evidence>
<evidence type="ECO:0000313" key="9">
    <source>
        <dbReference type="Proteomes" id="UP000326779"/>
    </source>
</evidence>
<name>A0A5P8M492_9LACO</name>
<dbReference type="EMBL" id="CP045143">
    <property type="protein sequence ID" value="QFR23322.1"/>
    <property type="molecule type" value="Genomic_DNA"/>
</dbReference>
<accession>A0A5P8M492</accession>
<comment type="similarity">
    <text evidence="2">Belongs to the MreD family.</text>
</comment>
<evidence type="ECO:0000256" key="7">
    <source>
        <dbReference type="ARBA" id="ARBA00023136"/>
    </source>
</evidence>
<evidence type="ECO:0000256" key="4">
    <source>
        <dbReference type="ARBA" id="ARBA00022692"/>
    </source>
</evidence>
<keyword evidence="6" id="KW-1133">Transmembrane helix</keyword>
<gene>
    <name evidence="8" type="primary">mreD</name>
    <name evidence="8" type="ORF">D1010_07875</name>
</gene>
<dbReference type="Pfam" id="PF04093">
    <property type="entry name" value="MreD"/>
    <property type="match status" value="1"/>
</dbReference>
<keyword evidence="7" id="KW-0472">Membrane</keyword>
<sequence>MISLWSRSSAGPYRGNNMDRRIFWRVALIGLTALFLDGALSFALQGVLITPRWQIAPSLLLLWLVYVVYALPTDWRMLVLGLGLGLLYDLYYSGIIGFYALAFPAVIYGIRWVRDYLPVNGLFAVLLYFISIVVVTSGVYFGHRFLGVGGEGFVGFVSQVLWPTILANVVVAGAVYVPCARLLAGWRSDQ</sequence>
<keyword evidence="5" id="KW-0133">Cell shape</keyword>
<proteinExistence type="inferred from homology"/>
<dbReference type="KEGG" id="lhb:D1010_07875"/>
<evidence type="ECO:0000256" key="3">
    <source>
        <dbReference type="ARBA" id="ARBA00022475"/>
    </source>
</evidence>
<evidence type="ECO:0000256" key="5">
    <source>
        <dbReference type="ARBA" id="ARBA00022960"/>
    </source>
</evidence>
<dbReference type="Proteomes" id="UP000326779">
    <property type="component" value="Chromosome"/>
</dbReference>
<dbReference type="AlphaFoldDB" id="A0A5P8M492"/>
<dbReference type="GO" id="GO:0008360">
    <property type="term" value="P:regulation of cell shape"/>
    <property type="evidence" value="ECO:0007669"/>
    <property type="project" value="UniProtKB-KW"/>
</dbReference>